<dbReference type="NCBIfam" id="NF001266">
    <property type="entry name" value="PRK00228.1-1"/>
    <property type="match status" value="1"/>
</dbReference>
<evidence type="ECO:0000313" key="4">
    <source>
        <dbReference type="Proteomes" id="UP000287022"/>
    </source>
</evidence>
<gene>
    <name evidence="3" type="ORF">CWI80_11180</name>
</gene>
<dbReference type="AlphaFoldDB" id="A0A432Z161"/>
<dbReference type="STRING" id="1122124.GCA_000423165_02112"/>
<name>A0A432Z161_9GAMM</name>
<comment type="similarity">
    <text evidence="1 2">Belongs to the UPF0301 (AlgH) family.</text>
</comment>
<dbReference type="PANTHER" id="PTHR30327">
    <property type="entry name" value="UNCHARACTERIZED PROTEIN YQGE"/>
    <property type="match status" value="1"/>
</dbReference>
<dbReference type="EMBL" id="PIQE01000004">
    <property type="protein sequence ID" value="RUO69885.1"/>
    <property type="molecule type" value="Genomic_DNA"/>
</dbReference>
<evidence type="ECO:0000256" key="2">
    <source>
        <dbReference type="HAMAP-Rule" id="MF_00758"/>
    </source>
</evidence>
<dbReference type="Pfam" id="PF02622">
    <property type="entry name" value="DUF179"/>
    <property type="match status" value="1"/>
</dbReference>
<dbReference type="Gene3D" id="3.40.1740.10">
    <property type="entry name" value="VC0467-like"/>
    <property type="match status" value="1"/>
</dbReference>
<dbReference type="Proteomes" id="UP000287022">
    <property type="component" value="Unassembled WGS sequence"/>
</dbReference>
<dbReference type="HAMAP" id="MF_00758">
    <property type="entry name" value="UPF0301"/>
    <property type="match status" value="1"/>
</dbReference>
<proteinExistence type="inferred from homology"/>
<comment type="caution">
    <text evidence="3">The sequence shown here is derived from an EMBL/GenBank/DDBJ whole genome shotgun (WGS) entry which is preliminary data.</text>
</comment>
<reference evidence="4" key="1">
    <citation type="journal article" date="2018" name="Front. Microbiol.">
        <title>Genome-Based Analysis Reveals the Taxonomy and Diversity of the Family Idiomarinaceae.</title>
        <authorList>
            <person name="Liu Y."/>
            <person name="Lai Q."/>
            <person name="Shao Z."/>
        </authorList>
    </citation>
    <scope>NUCLEOTIDE SEQUENCE [LARGE SCALE GENOMIC DNA]</scope>
    <source>
        <strain evidence="4">c121</strain>
    </source>
</reference>
<protein>
    <recommendedName>
        <fullName evidence="2">UPF0301 protein CWI80_11180</fullName>
    </recommendedName>
</protein>
<sequence>MTNLQNHFLIAMPNMEDPFFQRSVTYICEHNQDGAMGLVINHPVDLNVGKVLEQLEIVVPEQSVMFEQKVFAGGPLARDRGFVLHAPSEGWRSSAQISDDVMITTSKDILEAMGRNQAPADFLLTLGYAGWESGQLEQELTDNSWLILPADPELLFHTPSDQVWQRATEKLGFETWQLGPEAGHA</sequence>
<dbReference type="InterPro" id="IPR003774">
    <property type="entry name" value="AlgH-like"/>
</dbReference>
<dbReference type="RefSeq" id="WP_026860820.1">
    <property type="nucleotide sequence ID" value="NZ_JAHVIQ010000004.1"/>
</dbReference>
<evidence type="ECO:0000313" key="3">
    <source>
        <dbReference type="EMBL" id="RUO69885.1"/>
    </source>
</evidence>
<dbReference type="GO" id="GO:0005829">
    <property type="term" value="C:cytosol"/>
    <property type="evidence" value="ECO:0007669"/>
    <property type="project" value="TreeGrafter"/>
</dbReference>
<accession>A0A432Z161</accession>
<dbReference type="PANTHER" id="PTHR30327:SF1">
    <property type="entry name" value="UPF0301 PROTEIN YQGE"/>
    <property type="match status" value="1"/>
</dbReference>
<dbReference type="SUPFAM" id="SSF143456">
    <property type="entry name" value="VC0467-like"/>
    <property type="match status" value="1"/>
</dbReference>
<keyword evidence="4" id="KW-1185">Reference proteome</keyword>
<evidence type="ECO:0000256" key="1">
    <source>
        <dbReference type="ARBA" id="ARBA00009600"/>
    </source>
</evidence>
<organism evidence="3 4">
    <name type="scientific">Pseudidiomarina sediminum</name>
    <dbReference type="NCBI Taxonomy" id="431675"/>
    <lineage>
        <taxon>Bacteria</taxon>
        <taxon>Pseudomonadati</taxon>
        <taxon>Pseudomonadota</taxon>
        <taxon>Gammaproteobacteria</taxon>
        <taxon>Alteromonadales</taxon>
        <taxon>Idiomarinaceae</taxon>
        <taxon>Pseudidiomarina</taxon>
    </lineage>
</organism>